<feature type="transmembrane region" description="Helical" evidence="5">
    <location>
        <begin position="6"/>
        <end position="26"/>
    </location>
</feature>
<sequence>MDVLTLKIILLVFMAIVPFVFSLIPIQLFKVLTKSKGRLGKNATTTISLLSCFCGGVILGVCLIEMLPDAREDWEKARELLGYNSEYPYVELLTGVGFFIVYFVEQFLSQVCGLKHDHEDEGVDDVLSHYESDFDDETPEKQSSEVDSEKNVIKHNHIHPGLSNVLAFVLALLVHTALEGFAFGVQKTVISMSSLFFGIITHKALVSFSFGMNLAKNLSHNKMLMVLLLCVISFSSPFGGVIGILIENSDMNETSRYVVSTVLTSFSVGTFIYIAFFEVLAPEHANNQPPLLKWGSCCLGYFTMALFLAYKQEE</sequence>
<comment type="caution">
    <text evidence="6">The sequence shown here is derived from an EMBL/GenBank/DDBJ whole genome shotgun (WGS) entry which is preliminary data.</text>
</comment>
<dbReference type="EMBL" id="CAJFCW020000002">
    <property type="protein sequence ID" value="CAG9093470.1"/>
    <property type="molecule type" value="Genomic_DNA"/>
</dbReference>
<feature type="transmembrane region" description="Helical" evidence="5">
    <location>
        <begin position="87"/>
        <end position="104"/>
    </location>
</feature>
<name>A0A811K7S6_9BILA</name>
<accession>A0A811K7S6</accession>
<feature type="transmembrane region" description="Helical" evidence="5">
    <location>
        <begin position="291"/>
        <end position="310"/>
    </location>
</feature>
<dbReference type="AlphaFoldDB" id="A0A811K7S6"/>
<keyword evidence="2 5" id="KW-0812">Transmembrane</keyword>
<evidence type="ECO:0000313" key="7">
    <source>
        <dbReference type="Proteomes" id="UP000614601"/>
    </source>
</evidence>
<gene>
    <name evidence="6" type="ORF">BOKJ2_LOCUS3693</name>
</gene>
<feature type="transmembrane region" description="Helical" evidence="5">
    <location>
        <begin position="224"/>
        <end position="246"/>
    </location>
</feature>
<evidence type="ECO:0000256" key="3">
    <source>
        <dbReference type="ARBA" id="ARBA00022989"/>
    </source>
</evidence>
<evidence type="ECO:0000313" key="6">
    <source>
        <dbReference type="EMBL" id="CAD5211436.1"/>
    </source>
</evidence>
<evidence type="ECO:0000256" key="1">
    <source>
        <dbReference type="ARBA" id="ARBA00004141"/>
    </source>
</evidence>
<dbReference type="InterPro" id="IPR003689">
    <property type="entry name" value="ZIP"/>
</dbReference>
<evidence type="ECO:0000256" key="5">
    <source>
        <dbReference type="SAM" id="Phobius"/>
    </source>
</evidence>
<dbReference type="EMBL" id="CAJFDH010000002">
    <property type="protein sequence ID" value="CAD5211436.1"/>
    <property type="molecule type" value="Genomic_DNA"/>
</dbReference>
<proteinExistence type="predicted"/>
<comment type="subcellular location">
    <subcellularLocation>
        <location evidence="1">Membrane</location>
        <topology evidence="1">Multi-pass membrane protein</topology>
    </subcellularLocation>
</comment>
<evidence type="ECO:0000256" key="2">
    <source>
        <dbReference type="ARBA" id="ARBA00022692"/>
    </source>
</evidence>
<keyword evidence="3 5" id="KW-1133">Transmembrane helix</keyword>
<keyword evidence="7" id="KW-1185">Reference proteome</keyword>
<feature type="transmembrane region" description="Helical" evidence="5">
    <location>
        <begin position="162"/>
        <end position="183"/>
    </location>
</feature>
<dbReference type="PANTHER" id="PTHR11040:SF76">
    <property type="entry name" value="ZINC TRANSPORTER ZIP3"/>
    <property type="match status" value="1"/>
</dbReference>
<dbReference type="GO" id="GO:0005385">
    <property type="term" value="F:zinc ion transmembrane transporter activity"/>
    <property type="evidence" value="ECO:0007669"/>
    <property type="project" value="TreeGrafter"/>
</dbReference>
<dbReference type="GO" id="GO:0005886">
    <property type="term" value="C:plasma membrane"/>
    <property type="evidence" value="ECO:0007669"/>
    <property type="project" value="TreeGrafter"/>
</dbReference>
<dbReference type="PANTHER" id="PTHR11040">
    <property type="entry name" value="ZINC/IRON TRANSPORTER"/>
    <property type="match status" value="1"/>
</dbReference>
<reference evidence="6" key="1">
    <citation type="submission" date="2020-09" db="EMBL/GenBank/DDBJ databases">
        <authorList>
            <person name="Kikuchi T."/>
        </authorList>
    </citation>
    <scope>NUCLEOTIDE SEQUENCE</scope>
    <source>
        <strain evidence="6">SH1</strain>
    </source>
</reference>
<dbReference type="OrthoDB" id="448280at2759"/>
<evidence type="ECO:0000256" key="4">
    <source>
        <dbReference type="ARBA" id="ARBA00023136"/>
    </source>
</evidence>
<feature type="transmembrane region" description="Helical" evidence="5">
    <location>
        <begin position="189"/>
        <end position="212"/>
    </location>
</feature>
<dbReference type="Proteomes" id="UP000614601">
    <property type="component" value="Unassembled WGS sequence"/>
</dbReference>
<feature type="transmembrane region" description="Helical" evidence="5">
    <location>
        <begin position="47"/>
        <end position="67"/>
    </location>
</feature>
<dbReference type="Pfam" id="PF02535">
    <property type="entry name" value="Zip"/>
    <property type="match status" value="1"/>
</dbReference>
<protein>
    <submittedName>
        <fullName evidence="6">Uncharacterized protein</fullName>
    </submittedName>
</protein>
<keyword evidence="4 5" id="KW-0472">Membrane</keyword>
<dbReference type="Proteomes" id="UP000783686">
    <property type="component" value="Unassembled WGS sequence"/>
</dbReference>
<organism evidence="6 7">
    <name type="scientific">Bursaphelenchus okinawaensis</name>
    <dbReference type="NCBI Taxonomy" id="465554"/>
    <lineage>
        <taxon>Eukaryota</taxon>
        <taxon>Metazoa</taxon>
        <taxon>Ecdysozoa</taxon>
        <taxon>Nematoda</taxon>
        <taxon>Chromadorea</taxon>
        <taxon>Rhabditida</taxon>
        <taxon>Tylenchina</taxon>
        <taxon>Tylenchomorpha</taxon>
        <taxon>Aphelenchoidea</taxon>
        <taxon>Aphelenchoididae</taxon>
        <taxon>Bursaphelenchus</taxon>
    </lineage>
</organism>
<feature type="transmembrane region" description="Helical" evidence="5">
    <location>
        <begin position="258"/>
        <end position="279"/>
    </location>
</feature>